<dbReference type="InterPro" id="IPR024302">
    <property type="entry name" value="SusD-like"/>
</dbReference>
<dbReference type="RefSeq" id="WP_264727521.1">
    <property type="nucleotide sequence ID" value="NZ_JAPDNR010000001.1"/>
</dbReference>
<dbReference type="Gene3D" id="1.25.40.390">
    <property type="match status" value="1"/>
</dbReference>
<gene>
    <name evidence="1" type="ORF">OL497_02755</name>
</gene>
<dbReference type="EMBL" id="JAPDNS010000001">
    <property type="protein sequence ID" value="MCW3482795.1"/>
    <property type="molecule type" value="Genomic_DNA"/>
</dbReference>
<reference evidence="1 2" key="1">
    <citation type="submission" date="2022-10" db="EMBL/GenBank/DDBJ databases">
        <title>Chitinophaga nivalis PC15 sp. nov., isolated from Pyeongchang county, South Korea.</title>
        <authorList>
            <person name="Trinh H.N."/>
        </authorList>
    </citation>
    <scope>NUCLEOTIDE SEQUENCE [LARGE SCALE GENOMIC DNA]</scope>
    <source>
        <strain evidence="1 2">PC14</strain>
    </source>
</reference>
<evidence type="ECO:0000313" key="1">
    <source>
        <dbReference type="EMBL" id="MCW3482795.1"/>
    </source>
</evidence>
<dbReference type="SUPFAM" id="SSF48452">
    <property type="entry name" value="TPR-like"/>
    <property type="match status" value="1"/>
</dbReference>
<name>A0ABT3IFQ7_9BACT</name>
<keyword evidence="1" id="KW-0449">Lipoprotein</keyword>
<evidence type="ECO:0000313" key="2">
    <source>
        <dbReference type="Proteomes" id="UP001207742"/>
    </source>
</evidence>
<dbReference type="Proteomes" id="UP001207742">
    <property type="component" value="Unassembled WGS sequence"/>
</dbReference>
<dbReference type="InterPro" id="IPR011990">
    <property type="entry name" value="TPR-like_helical_dom_sf"/>
</dbReference>
<proteinExistence type="predicted"/>
<keyword evidence="2" id="KW-1185">Reference proteome</keyword>
<protein>
    <submittedName>
        <fullName evidence="1">SusD/RagB family nutrient-binding outer membrane lipoprotein</fullName>
    </submittedName>
</protein>
<comment type="caution">
    <text evidence="1">The sequence shown here is derived from an EMBL/GenBank/DDBJ whole genome shotgun (WGS) entry which is preliminary data.</text>
</comment>
<accession>A0ABT3IFQ7</accession>
<organism evidence="1 2">
    <name type="scientific">Chitinophaga nivalis</name>
    <dbReference type="NCBI Taxonomy" id="2991709"/>
    <lineage>
        <taxon>Bacteria</taxon>
        <taxon>Pseudomonadati</taxon>
        <taxon>Bacteroidota</taxon>
        <taxon>Chitinophagia</taxon>
        <taxon>Chitinophagales</taxon>
        <taxon>Chitinophagaceae</taxon>
        <taxon>Chitinophaga</taxon>
    </lineage>
</organism>
<dbReference type="Pfam" id="PF12741">
    <property type="entry name" value="SusD-like"/>
    <property type="match status" value="1"/>
</dbReference>
<dbReference type="PROSITE" id="PS51257">
    <property type="entry name" value="PROKAR_LIPOPROTEIN"/>
    <property type="match status" value="1"/>
</dbReference>
<sequence length="526" mass="60488">MQNRTNIFLLIIVTLFSGYGCTKNFDSINKNPFDFDEDELVADHRLMGEPLSQAQLNLLIYNDPPTAQLQQNLNADVFSGYMMPPTPFEGNINNTNYGLLYFWNNKPWLIAYAYVMKSCDFAQEKARGKYPDFYAWAQILKVEAMHRVSDIYGPIIYSHYGVINPDKSVDYDSQQEAYYHFFTDLDSAINVLTRYIDSNAQQRFSAFDLVYNGDYSRWVKFANTLRLRLAIRIYNVDPEKARKEGEAALRHPLGLLQDPQDLFAVNISPVTHPLNIMCYTWADLRMSAPMESILTGYKDPRLPHYFVPTDAGTNTYHGIRNGINISAKEEYSGFSQLVRFENRILFMTVAEAWFLKAEAALHNWKNAGNAANNYVQGIQASFRQYNIPNVNDYINNSTNKPNPYVDPRNPENNIPPGSPYLSKITIRWDEQATEAEKLERIITQKWIAMFPEGQEAWSEFRRTGYPKLFPVVINNSGNTIATEKFIRRLPIPQLEITTNPKAVYRARLTLGGEDTGGTPLWWDTRP</sequence>